<dbReference type="AlphaFoldDB" id="A0A0H3MUI5"/>
<name>A0A0H3MUI5_MYCLB</name>
<sequence>MTYRTDQISVLADDYPVTRPGVVRTLTSSGRVEVSDGRMVLPAIRELQPVVAFSTTRA</sequence>
<gene>
    <name evidence="1" type="ordered locus">MLBr00796</name>
</gene>
<dbReference type="KEGG" id="mlb:MLBr00796"/>
<reference evidence="1 2" key="1">
    <citation type="journal article" date="2009" name="Nat. Genet.">
        <title>Comparative genomic and phylogeographic analysis of Mycobacterium leprae.</title>
        <authorList>
            <person name="Monot M."/>
            <person name="Honore N."/>
            <person name="Garnier T."/>
            <person name="Zidane N."/>
            <person name="Sherafi D."/>
            <person name="Paniz-Mondolfi A."/>
            <person name="Matsuoka M."/>
            <person name="Taylor G.M."/>
            <person name="Donoghue H.D."/>
            <person name="Bouwman A."/>
            <person name="Mays S."/>
            <person name="Watson C."/>
            <person name="Lockwood D."/>
            <person name="Khamispour A."/>
            <person name="Dowlati Y."/>
            <person name="Jianping S."/>
            <person name="Rea T.H."/>
            <person name="Vera-Cabrera L."/>
            <person name="Stefani M.M."/>
            <person name="Banu S."/>
            <person name="Macdonald M."/>
            <person name="Sapkota B.R."/>
            <person name="Spencer J.S."/>
            <person name="Thomas J."/>
            <person name="Harshman K."/>
            <person name="Singh P."/>
            <person name="Busso P."/>
            <person name="Gattiker A."/>
            <person name="Rougemont J."/>
            <person name="Brennan P.J."/>
            <person name="Cole S.T."/>
        </authorList>
    </citation>
    <scope>NUCLEOTIDE SEQUENCE [LARGE SCALE GENOMIC DNA]</scope>
    <source>
        <strain evidence="2">Br4923</strain>
    </source>
</reference>
<dbReference type="HOGENOM" id="CLU_2974569_0_0_11"/>
<organism evidence="1 2">
    <name type="scientific">Mycobacterium leprae (strain Br4923)</name>
    <dbReference type="NCBI Taxonomy" id="561304"/>
    <lineage>
        <taxon>Bacteria</taxon>
        <taxon>Bacillati</taxon>
        <taxon>Actinomycetota</taxon>
        <taxon>Actinomycetes</taxon>
        <taxon>Mycobacteriales</taxon>
        <taxon>Mycobacteriaceae</taxon>
        <taxon>Mycobacterium</taxon>
    </lineage>
</organism>
<evidence type="ECO:0000313" key="1">
    <source>
        <dbReference type="EMBL" id="CAR70890.1"/>
    </source>
</evidence>
<protein>
    <submittedName>
        <fullName evidence="1">Uncharacterized protein</fullName>
    </submittedName>
</protein>
<proteinExistence type="predicted"/>
<dbReference type="Proteomes" id="UP000006900">
    <property type="component" value="Chromosome"/>
</dbReference>
<evidence type="ECO:0000313" key="2">
    <source>
        <dbReference type="Proteomes" id="UP000006900"/>
    </source>
</evidence>
<accession>A0A0H3MUI5</accession>
<dbReference type="EMBL" id="FM211192">
    <property type="protein sequence ID" value="CAR70890.1"/>
    <property type="molecule type" value="Genomic_DNA"/>
</dbReference>